<sequence length="447" mass="49676">MISLRRRLLVATSIVLVVFLSLMSVGLGRAFEQSVMSNAEAALRNQILLLIANLEVVDGQVSMPESLPEPRLSQTDSSLFAQIRSFDGQVVWQSRSLLGESLPRLASELGEFEFSSDTAWLEHPRLFTQSLAVAWETDSGDLRLTIEVAEFAQVYLDRIAKYQQQLLFWLLGLGAVLLTLLLVVLGWALNPLRKVIVQVGQIERGEKQRFDENYPLEVNRLTQNLNQLLNHESARIDRQKEVMGNLAHSLKTPIAVLSGLHYDPRSDADVRKQLSAMQSIIDYQLQSASAVGRRRFSTPIKIAEMSASITASLTKLHADKNIVLQLSIDPDLQFFGDQGDWMELFGNLADNAYKWARREVKIAVTELKPIGQQVQRNGVCLVVEDDGPGVDAELQDMILERGVRLDSQTPGHGLGLHIVKGIVAAYDGHISVANRPQGGARFVVELP</sequence>
<evidence type="ECO:0000256" key="9">
    <source>
        <dbReference type="ARBA" id="ARBA00023012"/>
    </source>
</evidence>
<dbReference type="Proteomes" id="UP000253083">
    <property type="component" value="Unassembled WGS sequence"/>
</dbReference>
<keyword evidence="10 11" id="KW-0472">Membrane</keyword>
<dbReference type="InterPro" id="IPR050428">
    <property type="entry name" value="TCS_sensor_his_kinase"/>
</dbReference>
<evidence type="ECO:0000313" key="14">
    <source>
        <dbReference type="EMBL" id="RBP50843.1"/>
    </source>
</evidence>
<name>A0A395JJ78_9GAMM</name>
<dbReference type="InterPro" id="IPR004358">
    <property type="entry name" value="Sig_transdc_His_kin-like_C"/>
</dbReference>
<dbReference type="InterPro" id="IPR036890">
    <property type="entry name" value="HATPase_C_sf"/>
</dbReference>
<comment type="subcellular location">
    <subcellularLocation>
        <location evidence="2">Membrane</location>
    </subcellularLocation>
</comment>
<feature type="transmembrane region" description="Helical" evidence="11">
    <location>
        <begin position="166"/>
        <end position="189"/>
    </location>
</feature>
<keyword evidence="9" id="KW-0902">Two-component regulatory system</keyword>
<organism evidence="14 15">
    <name type="scientific">Arenicella xantha</name>
    <dbReference type="NCBI Taxonomy" id="644221"/>
    <lineage>
        <taxon>Bacteria</taxon>
        <taxon>Pseudomonadati</taxon>
        <taxon>Pseudomonadota</taxon>
        <taxon>Gammaproteobacteria</taxon>
        <taxon>Arenicellales</taxon>
        <taxon>Arenicellaceae</taxon>
        <taxon>Arenicella</taxon>
    </lineage>
</organism>
<evidence type="ECO:0000313" key="15">
    <source>
        <dbReference type="Proteomes" id="UP000253083"/>
    </source>
</evidence>
<dbReference type="PROSITE" id="PS50109">
    <property type="entry name" value="HIS_KIN"/>
    <property type="match status" value="1"/>
</dbReference>
<dbReference type="InterPro" id="IPR003660">
    <property type="entry name" value="HAMP_dom"/>
</dbReference>
<gene>
    <name evidence="14" type="ORF">DFR28_102259</name>
</gene>
<comment type="catalytic activity">
    <reaction evidence="1">
        <text>ATP + protein L-histidine = ADP + protein N-phospho-L-histidine.</text>
        <dbReference type="EC" id="2.7.13.3"/>
    </reaction>
</comment>
<evidence type="ECO:0000256" key="4">
    <source>
        <dbReference type="ARBA" id="ARBA00022553"/>
    </source>
</evidence>
<dbReference type="RefSeq" id="WP_113953660.1">
    <property type="nucleotide sequence ID" value="NZ_QNRT01000002.1"/>
</dbReference>
<dbReference type="InterPro" id="IPR005467">
    <property type="entry name" value="His_kinase_dom"/>
</dbReference>
<dbReference type="Pfam" id="PF02518">
    <property type="entry name" value="HATPase_c"/>
    <property type="match status" value="1"/>
</dbReference>
<evidence type="ECO:0000256" key="11">
    <source>
        <dbReference type="SAM" id="Phobius"/>
    </source>
</evidence>
<dbReference type="PROSITE" id="PS50885">
    <property type="entry name" value="HAMP"/>
    <property type="match status" value="1"/>
</dbReference>
<dbReference type="InParanoid" id="A0A395JJ78"/>
<keyword evidence="15" id="KW-1185">Reference proteome</keyword>
<dbReference type="FunCoup" id="A0A395JJ78">
    <property type="interactions" value="75"/>
</dbReference>
<evidence type="ECO:0000256" key="7">
    <source>
        <dbReference type="ARBA" id="ARBA00022777"/>
    </source>
</evidence>
<evidence type="ECO:0000256" key="5">
    <source>
        <dbReference type="ARBA" id="ARBA00022679"/>
    </source>
</evidence>
<comment type="caution">
    <text evidence="14">The sequence shown here is derived from an EMBL/GenBank/DDBJ whole genome shotgun (WGS) entry which is preliminary data.</text>
</comment>
<proteinExistence type="predicted"/>
<evidence type="ECO:0000259" key="13">
    <source>
        <dbReference type="PROSITE" id="PS50885"/>
    </source>
</evidence>
<dbReference type="Gene3D" id="1.10.287.130">
    <property type="match status" value="1"/>
</dbReference>
<dbReference type="GO" id="GO:0005886">
    <property type="term" value="C:plasma membrane"/>
    <property type="evidence" value="ECO:0007669"/>
    <property type="project" value="TreeGrafter"/>
</dbReference>
<dbReference type="GO" id="GO:0000160">
    <property type="term" value="P:phosphorelay signal transduction system"/>
    <property type="evidence" value="ECO:0007669"/>
    <property type="project" value="UniProtKB-KW"/>
</dbReference>
<feature type="domain" description="HAMP" evidence="13">
    <location>
        <begin position="186"/>
        <end position="237"/>
    </location>
</feature>
<evidence type="ECO:0000256" key="10">
    <source>
        <dbReference type="ARBA" id="ARBA00023136"/>
    </source>
</evidence>
<evidence type="ECO:0000256" key="3">
    <source>
        <dbReference type="ARBA" id="ARBA00012438"/>
    </source>
</evidence>
<keyword evidence="6 11" id="KW-0812">Transmembrane</keyword>
<evidence type="ECO:0000256" key="1">
    <source>
        <dbReference type="ARBA" id="ARBA00000085"/>
    </source>
</evidence>
<dbReference type="SUPFAM" id="SSF55874">
    <property type="entry name" value="ATPase domain of HSP90 chaperone/DNA topoisomerase II/histidine kinase"/>
    <property type="match status" value="1"/>
</dbReference>
<dbReference type="EC" id="2.7.13.3" evidence="3"/>
<dbReference type="GO" id="GO:0004673">
    <property type="term" value="F:protein histidine kinase activity"/>
    <property type="evidence" value="ECO:0007669"/>
    <property type="project" value="UniProtKB-EC"/>
</dbReference>
<evidence type="ECO:0000256" key="6">
    <source>
        <dbReference type="ARBA" id="ARBA00022692"/>
    </source>
</evidence>
<dbReference type="GO" id="GO:0005524">
    <property type="term" value="F:ATP binding"/>
    <property type="evidence" value="ECO:0007669"/>
    <property type="project" value="UniProtKB-KW"/>
</dbReference>
<dbReference type="SMART" id="SM00387">
    <property type="entry name" value="HATPase_c"/>
    <property type="match status" value="1"/>
</dbReference>
<reference evidence="14 15" key="1">
    <citation type="submission" date="2018-06" db="EMBL/GenBank/DDBJ databases">
        <title>Genomic Encyclopedia of Type Strains, Phase IV (KMG-IV): sequencing the most valuable type-strain genomes for metagenomic binning, comparative biology and taxonomic classification.</title>
        <authorList>
            <person name="Goeker M."/>
        </authorList>
    </citation>
    <scope>NUCLEOTIDE SEQUENCE [LARGE SCALE GENOMIC DNA]</scope>
    <source>
        <strain evidence="14 15">DSM 24032</strain>
    </source>
</reference>
<protein>
    <recommendedName>
        <fullName evidence="3">histidine kinase</fullName>
        <ecNumber evidence="3">2.7.13.3</ecNumber>
    </recommendedName>
</protein>
<keyword evidence="7 14" id="KW-0418">Kinase</keyword>
<dbReference type="EMBL" id="QNRT01000002">
    <property type="protein sequence ID" value="RBP50843.1"/>
    <property type="molecule type" value="Genomic_DNA"/>
</dbReference>
<evidence type="ECO:0000259" key="12">
    <source>
        <dbReference type="PROSITE" id="PS50109"/>
    </source>
</evidence>
<dbReference type="Gene3D" id="3.30.565.10">
    <property type="entry name" value="Histidine kinase-like ATPase, C-terminal domain"/>
    <property type="match status" value="1"/>
</dbReference>
<accession>A0A395JJ78</accession>
<dbReference type="AlphaFoldDB" id="A0A395JJ78"/>
<evidence type="ECO:0000256" key="2">
    <source>
        <dbReference type="ARBA" id="ARBA00004370"/>
    </source>
</evidence>
<dbReference type="PRINTS" id="PR00344">
    <property type="entry name" value="BCTRLSENSOR"/>
</dbReference>
<evidence type="ECO:0000256" key="8">
    <source>
        <dbReference type="ARBA" id="ARBA00022989"/>
    </source>
</evidence>
<keyword evidence="8 11" id="KW-1133">Transmembrane helix</keyword>
<feature type="domain" description="Histidine kinase" evidence="12">
    <location>
        <begin position="245"/>
        <end position="447"/>
    </location>
</feature>
<keyword evidence="5" id="KW-0808">Transferase</keyword>
<dbReference type="PANTHER" id="PTHR45436:SF4">
    <property type="entry name" value="SENSOR PROTEIN PHOQ"/>
    <property type="match status" value="1"/>
</dbReference>
<dbReference type="OrthoDB" id="9809567at2"/>
<keyword evidence="4" id="KW-0597">Phosphoprotein</keyword>
<dbReference type="InterPro" id="IPR003594">
    <property type="entry name" value="HATPase_dom"/>
</dbReference>
<dbReference type="PANTHER" id="PTHR45436">
    <property type="entry name" value="SENSOR HISTIDINE KINASE YKOH"/>
    <property type="match status" value="1"/>
</dbReference>